<dbReference type="PANTHER" id="PTHR35936:SF25">
    <property type="entry name" value="ABC TRANSPORTER SUBSTRATE-BINDING PROTEIN"/>
    <property type="match status" value="1"/>
</dbReference>
<evidence type="ECO:0000256" key="2">
    <source>
        <dbReference type="ARBA" id="ARBA00022729"/>
    </source>
</evidence>
<keyword evidence="2" id="KW-0732">Signal</keyword>
<dbReference type="AlphaFoldDB" id="A0A1S2CT25"/>
<dbReference type="InterPro" id="IPR001638">
    <property type="entry name" value="Solute-binding_3/MltF_N"/>
</dbReference>
<feature type="domain" description="Solute-binding protein family 3/N-terminal" evidence="3">
    <location>
        <begin position="20"/>
        <end position="250"/>
    </location>
</feature>
<dbReference type="OrthoDB" id="370676at2"/>
<dbReference type="SUPFAM" id="SSF53850">
    <property type="entry name" value="Periplasmic binding protein-like II"/>
    <property type="match status" value="1"/>
</dbReference>
<dbReference type="Proteomes" id="UP000179934">
    <property type="component" value="Unassembled WGS sequence"/>
</dbReference>
<dbReference type="SMART" id="SM00062">
    <property type="entry name" value="PBPb"/>
    <property type="match status" value="1"/>
</dbReference>
<evidence type="ECO:0000313" key="4">
    <source>
        <dbReference type="EMBL" id="OHY90851.1"/>
    </source>
</evidence>
<organism evidence="4 5">
    <name type="scientific">Aeromonas sobria</name>
    <dbReference type="NCBI Taxonomy" id="646"/>
    <lineage>
        <taxon>Bacteria</taxon>
        <taxon>Pseudomonadati</taxon>
        <taxon>Pseudomonadota</taxon>
        <taxon>Gammaproteobacteria</taxon>
        <taxon>Aeromonadales</taxon>
        <taxon>Aeromonadaceae</taxon>
        <taxon>Aeromonas</taxon>
    </lineage>
</organism>
<dbReference type="PANTHER" id="PTHR35936">
    <property type="entry name" value="MEMBRANE-BOUND LYTIC MUREIN TRANSGLYCOSYLASE F"/>
    <property type="match status" value="1"/>
</dbReference>
<protein>
    <submittedName>
        <fullName evidence="4">Glutamine ABC transporter substrate-binding protein</fullName>
    </submittedName>
</protein>
<dbReference type="GeneID" id="58920472"/>
<sequence>MRVIPLFWLLFPLGLPAKELVICGTMEPPLKFLDADQKPRGLDIDIVTAIFDKLETPFRIELADSGARLTRNAETGACDLVMTHSYKAERESYLIYPQQAHLRHSWHFFVRKADLLKIRYETLADLKPWRIGVTKDFSYTPELTAAMTDPTYQFQEITMNQLQLRKLLAGRIDTVPMPLVTAFTQIREEGMEGKVDYLPKPLKSSPYFNTWARANADKNTPAQMAAYDAELLRMKRNGSLKALYDKYAIPYIEP</sequence>
<gene>
    <name evidence="4" type="ORF">BJD16_17410</name>
</gene>
<reference evidence="4 5" key="1">
    <citation type="submission" date="2016-09" db="EMBL/GenBank/DDBJ databases">
        <title>Draft Genome Sequence of Aeromonas sobria Strain 08005, Isolated from Sick Rana catesbeiana.</title>
        <authorList>
            <person name="Yang Q."/>
        </authorList>
    </citation>
    <scope>NUCLEOTIDE SEQUENCE [LARGE SCALE GENOMIC DNA]</scope>
    <source>
        <strain evidence="4 5">08005</strain>
    </source>
</reference>
<dbReference type="Gene3D" id="3.40.190.10">
    <property type="entry name" value="Periplasmic binding protein-like II"/>
    <property type="match status" value="2"/>
</dbReference>
<dbReference type="EMBL" id="MKFU01000025">
    <property type="protein sequence ID" value="OHY90851.1"/>
    <property type="molecule type" value="Genomic_DNA"/>
</dbReference>
<dbReference type="STRING" id="646.BJD16_17410"/>
<evidence type="ECO:0000256" key="1">
    <source>
        <dbReference type="ARBA" id="ARBA00010333"/>
    </source>
</evidence>
<proteinExistence type="inferred from homology"/>
<accession>A0A1S2CT25</accession>
<dbReference type="RefSeq" id="WP_042017960.1">
    <property type="nucleotide sequence ID" value="NZ_CDBW01000002.1"/>
</dbReference>
<comment type="caution">
    <text evidence="4">The sequence shown here is derived from an EMBL/GenBank/DDBJ whole genome shotgun (WGS) entry which is preliminary data.</text>
</comment>
<evidence type="ECO:0000313" key="5">
    <source>
        <dbReference type="Proteomes" id="UP000179934"/>
    </source>
</evidence>
<comment type="similarity">
    <text evidence="1">Belongs to the bacterial solute-binding protein 3 family.</text>
</comment>
<dbReference type="Pfam" id="PF00497">
    <property type="entry name" value="SBP_bac_3"/>
    <property type="match status" value="1"/>
</dbReference>
<evidence type="ECO:0000259" key="3">
    <source>
        <dbReference type="SMART" id="SM00062"/>
    </source>
</evidence>
<name>A0A1S2CT25_AERSO</name>